<dbReference type="Pfam" id="PF07561">
    <property type="entry name" value="DUF1540"/>
    <property type="match status" value="2"/>
</dbReference>
<comment type="caution">
    <text evidence="2">The sequence shown here is derived from an EMBL/GenBank/DDBJ whole genome shotgun (WGS) entry which is preliminary data.</text>
</comment>
<evidence type="ECO:0000313" key="2">
    <source>
        <dbReference type="EMBL" id="PPB50399.1"/>
    </source>
</evidence>
<dbReference type="InterPro" id="IPR011437">
    <property type="entry name" value="DUF1540"/>
</dbReference>
<evidence type="ECO:0000259" key="1">
    <source>
        <dbReference type="Pfam" id="PF07561"/>
    </source>
</evidence>
<protein>
    <submittedName>
        <fullName evidence="2">DUF1540 domain-containing protein</fullName>
    </submittedName>
</protein>
<dbReference type="RefSeq" id="WP_104119674.1">
    <property type="nucleotide sequence ID" value="NZ_PRKW01000001.1"/>
</dbReference>
<dbReference type="AlphaFoldDB" id="A0A2S5J0Q1"/>
<proteinExistence type="predicted"/>
<sequence>MTDMISVTDSPSVTECSVRACSFNHNGCNAVAITVSGSEDHASCATFIDTAVSGGLPKIIAHVGACQRSECRYNHDLLCGAPAIRVGPGADAADCLTYTRA</sequence>
<gene>
    <name evidence="2" type="ORF">C4K88_00345</name>
</gene>
<reference evidence="2 3" key="1">
    <citation type="journal article" date="2014" name="Int. J. Syst. Evol. Microbiol.">
        <title>Arthrobacter pityocampae sp. nov., isolated from Thaumetopoea pityocampa (Lep., Thaumetopoeidae).</title>
        <authorList>
            <person name="Ince I.A."/>
            <person name="Demirbag Z."/>
            <person name="Kati H."/>
        </authorList>
    </citation>
    <scope>NUCLEOTIDE SEQUENCE [LARGE SCALE GENOMIC DNA]</scope>
    <source>
        <strain evidence="2 3">Tp2</strain>
    </source>
</reference>
<organism evidence="2 3">
    <name type="scientific">Arthrobacter pityocampae</name>
    <dbReference type="NCBI Taxonomy" id="547334"/>
    <lineage>
        <taxon>Bacteria</taxon>
        <taxon>Bacillati</taxon>
        <taxon>Actinomycetota</taxon>
        <taxon>Actinomycetes</taxon>
        <taxon>Micrococcales</taxon>
        <taxon>Micrococcaceae</taxon>
        <taxon>Arthrobacter</taxon>
    </lineage>
</organism>
<dbReference type="Proteomes" id="UP000239297">
    <property type="component" value="Unassembled WGS sequence"/>
</dbReference>
<evidence type="ECO:0000313" key="3">
    <source>
        <dbReference type="Proteomes" id="UP000239297"/>
    </source>
</evidence>
<accession>A0A2S5J0Q1</accession>
<name>A0A2S5J0Q1_9MICC</name>
<dbReference type="OrthoDB" id="3213529at2"/>
<dbReference type="EMBL" id="PRKW01000001">
    <property type="protein sequence ID" value="PPB50399.1"/>
    <property type="molecule type" value="Genomic_DNA"/>
</dbReference>
<feature type="domain" description="DUF1540" evidence="1">
    <location>
        <begin position="15"/>
        <end position="47"/>
    </location>
</feature>
<keyword evidence="3" id="KW-1185">Reference proteome</keyword>
<feature type="domain" description="DUF1540" evidence="1">
    <location>
        <begin position="66"/>
        <end position="97"/>
    </location>
</feature>